<reference evidence="3" key="1">
    <citation type="submission" date="2016-10" db="EMBL/GenBank/DDBJ databases">
        <title>Comparative genomics uncovers the prolific and rare metabolic potential of the cyanobacterial genus Moorea.</title>
        <authorList>
            <person name="Leao T."/>
            <person name="Castelao G."/>
            <person name="Korobeynikov A."/>
            <person name="Monroe E.A."/>
            <person name="Podell S."/>
            <person name="Glukhov E."/>
            <person name="Allen E."/>
            <person name="Gerwick W.H."/>
            <person name="Gerwick L."/>
        </authorList>
    </citation>
    <scope>NUCLEOTIDE SEQUENCE [LARGE SCALE GENOMIC DNA]</scope>
    <source>
        <strain evidence="3">PAL-8-15-08-1</strain>
    </source>
</reference>
<evidence type="ECO:0000313" key="2">
    <source>
        <dbReference type="EMBL" id="AOX00540.1"/>
    </source>
</evidence>
<dbReference type="CDD" id="cd06260">
    <property type="entry name" value="DUF820-like"/>
    <property type="match status" value="1"/>
</dbReference>
<dbReference type="Gene3D" id="3.90.1570.10">
    <property type="entry name" value="tt1808, chain A"/>
    <property type="match status" value="1"/>
</dbReference>
<dbReference type="Proteomes" id="UP000177870">
    <property type="component" value="Chromosome"/>
</dbReference>
<dbReference type="InterPro" id="IPR008538">
    <property type="entry name" value="Uma2"/>
</dbReference>
<dbReference type="InterPro" id="IPR012296">
    <property type="entry name" value="Nuclease_put_TT1808"/>
</dbReference>
<dbReference type="Pfam" id="PF05685">
    <property type="entry name" value="Uma2"/>
    <property type="match status" value="1"/>
</dbReference>
<evidence type="ECO:0000313" key="3">
    <source>
        <dbReference type="Proteomes" id="UP000177870"/>
    </source>
</evidence>
<organism evidence="2 3">
    <name type="scientific">Moorena producens PAL-8-15-08-1</name>
    <dbReference type="NCBI Taxonomy" id="1458985"/>
    <lineage>
        <taxon>Bacteria</taxon>
        <taxon>Bacillati</taxon>
        <taxon>Cyanobacteriota</taxon>
        <taxon>Cyanophyceae</taxon>
        <taxon>Coleofasciculales</taxon>
        <taxon>Coleofasciculaceae</taxon>
        <taxon>Moorena</taxon>
    </lineage>
</organism>
<dbReference type="STRING" id="1458985.BJP34_14775"/>
<proteinExistence type="predicted"/>
<dbReference type="RefSeq" id="WP_070392994.1">
    <property type="nucleotide sequence ID" value="NZ_CP017599.1"/>
</dbReference>
<gene>
    <name evidence="2" type="ORF">BJP34_14775</name>
</gene>
<dbReference type="AlphaFoldDB" id="A0A1D8TSB8"/>
<protein>
    <recommendedName>
        <fullName evidence="1">Putative restriction endonuclease domain-containing protein</fullName>
    </recommendedName>
</protein>
<evidence type="ECO:0000259" key="1">
    <source>
        <dbReference type="Pfam" id="PF05685"/>
    </source>
</evidence>
<dbReference type="KEGG" id="mpro:BJP34_14775"/>
<accession>A0A1D8TSB8</accession>
<dbReference type="EMBL" id="CP017599">
    <property type="protein sequence ID" value="AOX00540.1"/>
    <property type="molecule type" value="Genomic_DNA"/>
</dbReference>
<name>A0A1D8TSB8_9CYAN</name>
<dbReference type="PANTHER" id="PTHR35400">
    <property type="entry name" value="SLR1083 PROTEIN"/>
    <property type="match status" value="1"/>
</dbReference>
<dbReference type="SUPFAM" id="SSF52980">
    <property type="entry name" value="Restriction endonuclease-like"/>
    <property type="match status" value="1"/>
</dbReference>
<dbReference type="InterPro" id="IPR011335">
    <property type="entry name" value="Restrct_endonuc-II-like"/>
</dbReference>
<dbReference type="PANTHER" id="PTHR35400:SF1">
    <property type="entry name" value="SLR1083 PROTEIN"/>
    <property type="match status" value="1"/>
</dbReference>
<feature type="domain" description="Putative restriction endonuclease" evidence="1">
    <location>
        <begin position="6"/>
        <end position="140"/>
    </location>
</feature>
<sequence length="155" mass="17743">MRCTPPHATGIRIIYRVLDNRLGQQGLVQTQLPVQLSNYSEPQPDIAVVMPDELRYLGHHPTPSEIYLIIEVADTNLRRYCEQKAKHYAEAEIADYWVVDLTNRQLHVFREPTEQGYQSQVILADDNTISPLQFPDCLLSVSQMLPPEIPEFVDG</sequence>